<evidence type="ECO:0000313" key="3">
    <source>
        <dbReference type="Proteomes" id="UP000799424"/>
    </source>
</evidence>
<feature type="region of interest" description="Disordered" evidence="1">
    <location>
        <begin position="1"/>
        <end position="38"/>
    </location>
</feature>
<accession>A0A6A6ZBJ1</accession>
<dbReference type="EMBL" id="MU006263">
    <property type="protein sequence ID" value="KAF2818069.1"/>
    <property type="molecule type" value="Genomic_DNA"/>
</dbReference>
<proteinExistence type="predicted"/>
<feature type="non-terminal residue" evidence="2">
    <location>
        <position position="73"/>
    </location>
</feature>
<dbReference type="Proteomes" id="UP000799424">
    <property type="component" value="Unassembled WGS sequence"/>
</dbReference>
<dbReference type="AlphaFoldDB" id="A0A6A6ZBJ1"/>
<feature type="region of interest" description="Disordered" evidence="1">
    <location>
        <begin position="50"/>
        <end position="73"/>
    </location>
</feature>
<dbReference type="OrthoDB" id="3777249at2759"/>
<name>A0A6A6ZBJ1_9PLEO</name>
<evidence type="ECO:0000313" key="2">
    <source>
        <dbReference type="EMBL" id="KAF2818069.1"/>
    </source>
</evidence>
<gene>
    <name evidence="2" type="ORF">CC86DRAFT_337613</name>
</gene>
<sequence>MLRHVPVAASHSRTVLSDADATSCPSGEKATALTQEEWPSSVLRQVPVAASHSRTVLSSDADATSCPSGEKAT</sequence>
<evidence type="ECO:0000256" key="1">
    <source>
        <dbReference type="SAM" id="MobiDB-lite"/>
    </source>
</evidence>
<reference evidence="2" key="1">
    <citation type="journal article" date="2020" name="Stud. Mycol.">
        <title>101 Dothideomycetes genomes: a test case for predicting lifestyles and emergence of pathogens.</title>
        <authorList>
            <person name="Haridas S."/>
            <person name="Albert R."/>
            <person name="Binder M."/>
            <person name="Bloem J."/>
            <person name="Labutti K."/>
            <person name="Salamov A."/>
            <person name="Andreopoulos B."/>
            <person name="Baker S."/>
            <person name="Barry K."/>
            <person name="Bills G."/>
            <person name="Bluhm B."/>
            <person name="Cannon C."/>
            <person name="Castanera R."/>
            <person name="Culley D."/>
            <person name="Daum C."/>
            <person name="Ezra D."/>
            <person name="Gonzalez J."/>
            <person name="Henrissat B."/>
            <person name="Kuo A."/>
            <person name="Liang C."/>
            <person name="Lipzen A."/>
            <person name="Lutzoni F."/>
            <person name="Magnuson J."/>
            <person name="Mondo S."/>
            <person name="Nolan M."/>
            <person name="Ohm R."/>
            <person name="Pangilinan J."/>
            <person name="Park H.-J."/>
            <person name="Ramirez L."/>
            <person name="Alfaro M."/>
            <person name="Sun H."/>
            <person name="Tritt A."/>
            <person name="Yoshinaga Y."/>
            <person name="Zwiers L.-H."/>
            <person name="Turgeon B."/>
            <person name="Goodwin S."/>
            <person name="Spatafora J."/>
            <person name="Crous P."/>
            <person name="Grigoriev I."/>
        </authorList>
    </citation>
    <scope>NUCLEOTIDE SEQUENCE</scope>
    <source>
        <strain evidence="2">CBS 113818</strain>
    </source>
</reference>
<keyword evidence="3" id="KW-1185">Reference proteome</keyword>
<organism evidence="2 3">
    <name type="scientific">Ophiobolus disseminans</name>
    <dbReference type="NCBI Taxonomy" id="1469910"/>
    <lineage>
        <taxon>Eukaryota</taxon>
        <taxon>Fungi</taxon>
        <taxon>Dikarya</taxon>
        <taxon>Ascomycota</taxon>
        <taxon>Pezizomycotina</taxon>
        <taxon>Dothideomycetes</taxon>
        <taxon>Pleosporomycetidae</taxon>
        <taxon>Pleosporales</taxon>
        <taxon>Pleosporineae</taxon>
        <taxon>Phaeosphaeriaceae</taxon>
        <taxon>Ophiobolus</taxon>
    </lineage>
</organism>
<protein>
    <submittedName>
        <fullName evidence="2">Uncharacterized protein</fullName>
    </submittedName>
</protein>
<feature type="compositionally biased region" description="Polar residues" evidence="1">
    <location>
        <begin position="52"/>
        <end position="67"/>
    </location>
</feature>